<feature type="compositionally biased region" description="Polar residues" evidence="2">
    <location>
        <begin position="156"/>
        <end position="181"/>
    </location>
</feature>
<dbReference type="InterPro" id="IPR008965">
    <property type="entry name" value="CBM2/CBM3_carb-bd_dom_sf"/>
</dbReference>
<keyword evidence="3" id="KW-1133">Transmembrane helix</keyword>
<dbReference type="GO" id="GO:0030246">
    <property type="term" value="F:carbohydrate binding"/>
    <property type="evidence" value="ECO:0007669"/>
    <property type="project" value="InterPro"/>
</dbReference>
<evidence type="ECO:0000256" key="2">
    <source>
        <dbReference type="SAM" id="MobiDB-lite"/>
    </source>
</evidence>
<keyword evidence="1" id="KW-0175">Coiled coil</keyword>
<feature type="region of interest" description="Disordered" evidence="2">
    <location>
        <begin position="550"/>
        <end position="599"/>
    </location>
</feature>
<gene>
    <name evidence="5" type="ORF">KC614_00795</name>
</gene>
<dbReference type="Gene3D" id="2.60.40.680">
    <property type="match status" value="1"/>
</dbReference>
<feature type="transmembrane region" description="Helical" evidence="3">
    <location>
        <begin position="452"/>
        <end position="477"/>
    </location>
</feature>
<keyword evidence="3" id="KW-0472">Membrane</keyword>
<proteinExistence type="predicted"/>
<dbReference type="SUPFAM" id="SSF49384">
    <property type="entry name" value="Carbohydrate-binding domain"/>
    <property type="match status" value="1"/>
</dbReference>
<comment type="caution">
    <text evidence="5">The sequence shown here is derived from an EMBL/GenBank/DDBJ whole genome shotgun (WGS) entry which is preliminary data.</text>
</comment>
<keyword evidence="4" id="KW-0732">Signal</keyword>
<dbReference type="EMBL" id="JAGQKZ010000003">
    <property type="protein sequence ID" value="MCA9391727.1"/>
    <property type="molecule type" value="Genomic_DNA"/>
</dbReference>
<dbReference type="CDD" id="cd08547">
    <property type="entry name" value="Type_II_cohesin"/>
    <property type="match status" value="1"/>
</dbReference>
<evidence type="ECO:0000256" key="1">
    <source>
        <dbReference type="SAM" id="Coils"/>
    </source>
</evidence>
<evidence type="ECO:0000256" key="3">
    <source>
        <dbReference type="SAM" id="Phobius"/>
    </source>
</evidence>
<name>A0A955LJ80_UNCKA</name>
<dbReference type="InterPro" id="IPR058094">
    <property type="entry name" value="Ig-like_OmpL47-like"/>
</dbReference>
<dbReference type="AlphaFoldDB" id="A0A955LJ80"/>
<evidence type="ECO:0000313" key="5">
    <source>
        <dbReference type="EMBL" id="MCA9391727.1"/>
    </source>
</evidence>
<protein>
    <recommendedName>
        <fullName evidence="7">Cohesin domain-containing protein</fullName>
    </recommendedName>
</protein>
<dbReference type="NCBIfam" id="NF047446">
    <property type="entry name" value="barrel_OmpL47"/>
    <property type="match status" value="1"/>
</dbReference>
<reference evidence="5" key="2">
    <citation type="journal article" date="2021" name="Microbiome">
        <title>Successional dynamics and alternative stable states in a saline activated sludge microbial community over 9 years.</title>
        <authorList>
            <person name="Wang Y."/>
            <person name="Ye J."/>
            <person name="Ju F."/>
            <person name="Liu L."/>
            <person name="Boyd J.A."/>
            <person name="Deng Y."/>
            <person name="Parks D.H."/>
            <person name="Jiang X."/>
            <person name="Yin X."/>
            <person name="Woodcroft B.J."/>
            <person name="Tyson G.W."/>
            <person name="Hugenholtz P."/>
            <person name="Polz M.F."/>
            <person name="Zhang T."/>
        </authorList>
    </citation>
    <scope>NUCLEOTIDE SEQUENCE</scope>
    <source>
        <strain evidence="5">HKST-UBA03</strain>
    </source>
</reference>
<feature type="region of interest" description="Disordered" evidence="2">
    <location>
        <begin position="156"/>
        <end position="182"/>
    </location>
</feature>
<feature type="signal peptide" evidence="4">
    <location>
        <begin position="1"/>
        <end position="27"/>
    </location>
</feature>
<dbReference type="Proteomes" id="UP000751518">
    <property type="component" value="Unassembled WGS sequence"/>
</dbReference>
<evidence type="ECO:0000313" key="6">
    <source>
        <dbReference type="Proteomes" id="UP000751518"/>
    </source>
</evidence>
<feature type="compositionally biased region" description="Basic and acidic residues" evidence="2">
    <location>
        <begin position="557"/>
        <end position="599"/>
    </location>
</feature>
<evidence type="ECO:0000256" key="4">
    <source>
        <dbReference type="SAM" id="SignalP"/>
    </source>
</evidence>
<keyword evidence="3" id="KW-0812">Transmembrane</keyword>
<feature type="chain" id="PRO_5037624845" description="Cohesin domain-containing protein" evidence="4">
    <location>
        <begin position="28"/>
        <end position="599"/>
    </location>
</feature>
<organism evidence="5 6">
    <name type="scientific">candidate division WWE3 bacterium</name>
    <dbReference type="NCBI Taxonomy" id="2053526"/>
    <lineage>
        <taxon>Bacteria</taxon>
        <taxon>Katanobacteria</taxon>
    </lineage>
</organism>
<sequence length="599" mass="64776">MPKFAKKIFTTSLIFFGLLLISSSVDAAGPASLTPYPSASTVYKGSTFTVTVLVNTGGKSTNAFQATVRYPTDKVQAVAVSKGGSVCQLWVRDPSYSNGSGTASFECGTPANYNGGSGTIGSITFRAINTGVATISVVSPSQVLAADGSGTNVLGSTGSRSVTINEPPQSGPGISSSTHPNQDAWYKSNDVSFSWSASNGPLGYSINFDQNGGTSPDEVQDTTDTSKTYSSVNDGIWYFHARTRYSNVWSSSSSYRVQIDTTPPEDFIPTIDPEGISETPTPTVYFNTSDATSGVVKYLVSIDDGAFTEQQSPYQLPAQRSGSHIVTIKAVDAAGNETTGKVEVKIKEIPVPEFNILNPNIIFGEEIKIQGKGVSNGIVSIFLDTTENKIGETTANEDGAFDFTIPAFGVVPFEHEIFISMLDETSGLESAATEPQSISIQLSSIRLGSFIFPWWVIVIILGILLGLFLVFIIFLIIKSRRKRNILHEQLEDVKEEIDDDFGELESEVKDSIKDSTTAQKIKQELEEESTKLKHEMDIIDPIVKTKDELVDVVGANDKPDTQPQKVHDPQDSKDNERPEDKTKPENPEDSSSKEQESAK</sequence>
<feature type="coiled-coil region" evidence="1">
    <location>
        <begin position="476"/>
        <end position="535"/>
    </location>
</feature>
<evidence type="ECO:0008006" key="7">
    <source>
        <dbReference type="Google" id="ProtNLM"/>
    </source>
</evidence>
<feature type="region of interest" description="Disordered" evidence="2">
    <location>
        <begin position="260"/>
        <end position="280"/>
    </location>
</feature>
<feature type="region of interest" description="Disordered" evidence="2">
    <location>
        <begin position="206"/>
        <end position="227"/>
    </location>
</feature>
<accession>A0A955LJ80</accession>
<reference evidence="5" key="1">
    <citation type="submission" date="2020-04" db="EMBL/GenBank/DDBJ databases">
        <authorList>
            <person name="Zhang T."/>
        </authorList>
    </citation>
    <scope>NUCLEOTIDE SEQUENCE</scope>
    <source>
        <strain evidence="5">HKST-UBA03</strain>
    </source>
</reference>